<dbReference type="PANTHER" id="PTHR34846:SF10">
    <property type="entry name" value="CYTOPLASMIC PROTEIN"/>
    <property type="match status" value="1"/>
</dbReference>
<dbReference type="RefSeq" id="WP_116977174.1">
    <property type="nucleotide sequence ID" value="NZ_QPMM01000010.1"/>
</dbReference>
<feature type="domain" description="Carboxymuconolactone decarboxylase-like" evidence="1">
    <location>
        <begin position="13"/>
        <end position="93"/>
    </location>
</feature>
<dbReference type="SUPFAM" id="SSF69118">
    <property type="entry name" value="AhpD-like"/>
    <property type="match status" value="1"/>
</dbReference>
<dbReference type="InterPro" id="IPR003779">
    <property type="entry name" value="CMD-like"/>
</dbReference>
<dbReference type="Proteomes" id="UP000260644">
    <property type="component" value="Unassembled WGS sequence"/>
</dbReference>
<dbReference type="OrthoDB" id="9801997at2"/>
<dbReference type="NCBIfam" id="TIGR00778">
    <property type="entry name" value="ahpD_dom"/>
    <property type="match status" value="1"/>
</dbReference>
<dbReference type="InterPro" id="IPR004675">
    <property type="entry name" value="AhpD_core"/>
</dbReference>
<dbReference type="InterPro" id="IPR029032">
    <property type="entry name" value="AhpD-like"/>
</dbReference>
<comment type="caution">
    <text evidence="2">The sequence shown here is derived from an EMBL/GenBank/DDBJ whole genome shotgun (WGS) entry which is preliminary data.</text>
</comment>
<organism evidence="2 3">
    <name type="scientific">Chitinophaga silvatica</name>
    <dbReference type="NCBI Taxonomy" id="2282649"/>
    <lineage>
        <taxon>Bacteria</taxon>
        <taxon>Pseudomonadati</taxon>
        <taxon>Bacteroidota</taxon>
        <taxon>Chitinophagia</taxon>
        <taxon>Chitinophagales</taxon>
        <taxon>Chitinophagaceae</taxon>
        <taxon>Chitinophaga</taxon>
    </lineage>
</organism>
<dbReference type="AlphaFoldDB" id="A0A3E1Y679"/>
<accession>A0A3E1Y679</accession>
<keyword evidence="3" id="KW-1185">Reference proteome</keyword>
<evidence type="ECO:0000259" key="1">
    <source>
        <dbReference type="Pfam" id="PF02627"/>
    </source>
</evidence>
<dbReference type="EMBL" id="QPMM01000010">
    <property type="protein sequence ID" value="RFS20452.1"/>
    <property type="molecule type" value="Genomic_DNA"/>
</dbReference>
<protein>
    <submittedName>
        <fullName evidence="2">Carboxymuconolactone decarboxylase family protein</fullName>
    </submittedName>
</protein>
<sequence length="148" mass="16768">MEARMNLYKLVPGAYDAMKHLQNFVDTLGVDHTIAELIKIRASQLNGCVFCLNMHTRDARKQGETEQRIYALSAWEEAPYYTDRERAALALTEAITLVSSTHVPDSVYNEALKVFTPEEIGKIIMNIVIINSWNRIAVSTRTQPVDNL</sequence>
<name>A0A3E1Y679_9BACT</name>
<reference evidence="2 3" key="1">
    <citation type="submission" date="2018-07" db="EMBL/GenBank/DDBJ databases">
        <title>Chitinophaga K2CV101002-2 sp. nov., isolated from a monsoon evergreen broad-leaved forest soil.</title>
        <authorList>
            <person name="Lv Y."/>
        </authorList>
    </citation>
    <scope>NUCLEOTIDE SEQUENCE [LARGE SCALE GENOMIC DNA]</scope>
    <source>
        <strain evidence="2 3">GDMCC 1.1288</strain>
    </source>
</reference>
<gene>
    <name evidence="2" type="ORF">DVR12_17940</name>
</gene>
<evidence type="ECO:0000313" key="2">
    <source>
        <dbReference type="EMBL" id="RFS20452.1"/>
    </source>
</evidence>
<dbReference type="Pfam" id="PF02627">
    <property type="entry name" value="CMD"/>
    <property type="match status" value="1"/>
</dbReference>
<proteinExistence type="predicted"/>
<evidence type="ECO:0000313" key="3">
    <source>
        <dbReference type="Proteomes" id="UP000260644"/>
    </source>
</evidence>
<dbReference type="PANTHER" id="PTHR34846">
    <property type="entry name" value="4-CARBOXYMUCONOLACTONE DECARBOXYLASE FAMILY PROTEIN (AFU_ORTHOLOGUE AFUA_6G11590)"/>
    <property type="match status" value="1"/>
</dbReference>
<dbReference type="GO" id="GO:0051920">
    <property type="term" value="F:peroxiredoxin activity"/>
    <property type="evidence" value="ECO:0007669"/>
    <property type="project" value="InterPro"/>
</dbReference>
<dbReference type="Gene3D" id="1.20.1290.10">
    <property type="entry name" value="AhpD-like"/>
    <property type="match status" value="1"/>
</dbReference>